<dbReference type="Pfam" id="PF00627">
    <property type="entry name" value="UBA"/>
    <property type="match status" value="1"/>
</dbReference>
<evidence type="ECO:0000256" key="4">
    <source>
        <dbReference type="ARBA" id="ARBA00012485"/>
    </source>
</evidence>
<feature type="region of interest" description="Disordered" evidence="12">
    <location>
        <begin position="2073"/>
        <end position="2159"/>
    </location>
</feature>
<keyword evidence="16" id="KW-1185">Reference proteome</keyword>
<dbReference type="Gene3D" id="3.90.1750.10">
    <property type="entry name" value="Hect, E3 ligase catalytic domains"/>
    <property type="match status" value="1"/>
</dbReference>
<feature type="compositionally biased region" description="Acidic residues" evidence="12">
    <location>
        <begin position="2126"/>
        <end position="2157"/>
    </location>
</feature>
<feature type="region of interest" description="Disordered" evidence="12">
    <location>
        <begin position="1230"/>
        <end position="1305"/>
    </location>
</feature>
<sequence>PRQLSELIKQLETDAEDHISTLVQKLVNWPYARGDLFYWVAVLDRFDSILARICTEYNLKEIQTTPFTQQHKTLVLSIIELSRTLFENCTNRNIYNSYEHLSMLLNTFDMDVLESVLHFMIRPAQRITNPKAIRTSFVAPQDKIIELARGWHHAPVDILRIAKEDLEVTPKMMTLNLQFYRTANSDPSSKEGHQVVTANMSHEQANDMQVFSKLVQEFDVPKEYHFELANRIRIAKHMTELEKRKQMLSIRILAIAIMSHSVSESTAQNKVFIYEPYLIPQLTELISPDNQVDLRIQTYALYALDGISRHRNKLSEVVTAVNASANHGPLMQILRKINANEPYPYSFADAMYAFIAYLLQTQPGGQMLMSAGIIPILVQIVGNYDYPQLKGIASVVGLLDTIVNSFSTSFSAFCNAQGLDTLLHRIKTEVDHCITSPLFERLAVIKPMLKFLCRMMESSGTADGLRNLIDSTLPYSLKSIMESPSVFGNSIFSLAINVSTTLIHNEPTSLPILQEAKLPQTFLHTISVYETPNNEVLMAAVNAFGAMCLNAQGLDMFNKGNPLPHFFELMSSDDFLRNPLDVDSATGLGSTMDELIRHHPSLKKSVFECVTALIEKVLVEGNKLDGIGKPSDDGHLLQTRLPGQEITEQNDNEKPEKVECLIVSFIDLVARFLEGLFQNQSNIKEFVEAGCPEKLLDYFTIPLLPANFSVTIASDSLSYLFRMITEVSPLPTILAIAAKVKESLGFILENQEEYDQSRLLDLIDTNPNDLSKVEKGNKILRQLIQLHGYVGLLSNICCSSILSHGKNASSLITEFLSEPKENSVICQLGRLNRVMVWEGLLLKEGLPSDWYNAKSLSASNLKKGTSSNSEHPLGIRRGPTALLPESASLLSEEGSEEKTVSEKVPSAKDPRMMNIKHFKIFLNEIPQLLTPMLQCLIKLSVSRRSGNTLPKSQTIKFAEYVSDILYNNMTWHPVVKADASVCKYDYFSSIYTMCSLLLRDERTQSSLQAPLAVAFEKKGNVAMLLTQLKQIWDTAVELYQQKEQNKSTLARINICLEHLLNVLLHISSPKALKDSTYLGTMTQKDKKAADYFDPYEWIVALELSLVPLKDYLVSPEFHLFSKPVNQALIKIFEQIMKGEGNGLLTESSTASSIARHFASGSNDPFGSYNSPLATSPFTLLRTPVVAAERNIQTLVDMGFMRESAEQALIRCNNQVSRAVDYLFSHPTPMLPNYPPNIETSNQSTETSAHNNSNNQDDNHQDQPTEAHNEDDDDNEDEDDEDDEDDDSDEDDRHSHDDDDEEDESHRMEEVIDNFVDSLNNQYNSESSILGLSNPSNVFVFNTDDEEEEDSRTREGEQGSSSGNVEKLKTVRQDLCTTLPLSLITLADQRDDLVFDIRDLLIILSKHEAEPASSLDDENLTKANNASIRIVTLLIDQISNVRQSDQSTLLSSRLRLLALLLREGPMQRAMGQLSSRFAFLFDMLDFSDESQPLPIWSAPAFLVLEALISQADEPKKVKLTATKDASSRMFGSQSSDDDSNHGYEEDKDNEASRTDDPMEDVTSTSFVANNKATSDQQTTAEQREKLLQCCVSLLSRTTLTRDNMYAVLRMIVRLTKNHESALFFVHIGGIPRLFAKPRSNLEGLQGQQAFIILILRHIVESMAVLKSTMKDVITTWFTNPRPRNMDISAFVRSNAHVALRDPSAFVDVTTDICRLARYDEFEINRHIKLRKQEDEKKTAEEEQPVTKQTSSSETVVYYLLNEIMTIRTEVTALAAKKEPLTDEEKRQENIKFVYTGFLLQCLVELISSYPSCKYDIFNFCKKQNGQRTTTLDGKHRSFVSMLINDLLPYNHLNPSSEESRKQQGLSTWTISTLVAMSYDASSSTELAAQQKNELIQVRKYVLEAIVRAFKEAINSSDGASTKYSKYLALSDLCYRILNARPNVGSSIPRSLGGGLNQTQNNGKKEDVALSNSKIMLDKGFVSVLTSVISDVDINYPHSKIILNTILKPLEQLTKLAIKTDDATDTEEDDQDKMDTTEEAMHMPNTSADENDQAPDLYRNSALGMFDAGSAIDEDEYNSGEYSDMFGSSVDGEEEYDEESGSDLSDMSEGDDEGPVEEMEAIIHGGEYDSDEMDEDDDNSDDIDAEAQLIDDDEDEEEGGREMTWHLEDIEEEPGIVRAEAVIETGDDRDNQSHMRHITDPYEEEDEMDALSDFDDASENLDGDSDNDIADGVLLDAEDLDTPFLPTDLQDDLVIEDDELEGPRSIIPAGFRRRFHNGRHSWLEGVGRSLRGQGRTHGQEDVLTHPLLSNNAASQSGSGNAARSMLDEPFGHRPPRVSGLSNWHEFEDMIGGNAVRVLEDLFTNAPSANQTGPLRVDVEHGPGGVLRTIEFDRFPSLGNISHGQHASTNNAQGNANNQVQEGLVILHDFQPMSSGERWNQEARMMYGTNLSDKALNLVNKILNILIPIAIEDDKKAREEEKKRRQEQRRKEEEERRKAEEEKWRLEKEAKKAAEEASINEANSSTAGATEVEASSESNENNNANQAIAQSTEVGANDNNASAERTTIEIHGQPVDISGTGIDIEFLEALPDELREEVVNQHLRNRPTPAQPAEDDSISPEFLDALPPEIREEVLQQEAIERERRERQNRQATSNTSATTTPRPFEPIRPRRRRSAPEEDENQASGSAAKKKAKARRTDGAAQLVERSQLSTLVRLLFVPQTISKSLLNRLLLNLCENSKTRSDLLSYLVCVLYDGNNDLVSVDNSFSLLISGKGATKHSQSKTASSSANKGPNSTNVVTENVPNFIAQRCLEALTYIVSCNEQSMAYFLTESESLMGLKRSLGSKKGKSKEKVPNSWNKYPILILMSLLDRPVFIENSTLMEQLMDLLSTMCRPFPVLVKKYQEKVENKQKDPALSERPMPKPPTIPDYYLKLIVHVLTNGECSSKTFQYTLNAISHLSALDGAQQTIVNELMEDARQSSIQIGKDLENLLDVLDHTMPGTEISSTILAPFSAATSHQAKLLRVLKTLDYMFSRKPSHSTNNNSTENKSADLEQLKNEKRVLQIYENLNFLPLWQTLGKSLSVIREKEELINVATVLLPLIESFMVVSKCAAEKGQNSLSEKVTTPAIEQQLSLSTASPESFFFAFTEKHKKVLNIMVRNNPTLMSGSFALLVRNPKMLEFDNKRNYFVQQLHKRTTPRENYPMLQLNVRRQYVFEDSYHQLQGRTGDEIKNGKLAVKFYDEEGVDAGGVTREWFSVLARQMFDPNYALFITSAADKLTYQPNRDSAVNPDHLSFFKFVGRVIGKAIYDGRLLDAYFTRSFYKHILGRTVDYRDVEALDPEYYKSLVWMLENDITDIIDLTFSIETDFFGTKETVDLKPNGRNIPVTEANKHEYVTLVTEQKLTTAIKDQINAFVQGFHDVIPASLIQIFNEQELELLISGLPDIDIDDWKNNTEYTGYSSTSPPVQWFWRAVRSFDQEERAKLLQFATGTSKVPLEGFSQLQGSGGVQKFQIHKDFGGQDRLPSAHTCFNQVDLPQYDSYENLRTNLFKAINECSTGFAFV</sequence>
<feature type="compositionally biased region" description="Polar residues" evidence="12">
    <location>
        <begin position="1237"/>
        <end position="1248"/>
    </location>
</feature>
<evidence type="ECO:0000313" key="15">
    <source>
        <dbReference type="EMBL" id="OBZ88227.1"/>
    </source>
</evidence>
<reference evidence="15 16" key="1">
    <citation type="submission" date="2016-03" db="EMBL/GenBank/DDBJ databases">
        <title>Choanephora cucurbitarum.</title>
        <authorList>
            <person name="Min B."/>
            <person name="Park H."/>
            <person name="Park J.-H."/>
            <person name="Shin H.-D."/>
            <person name="Choi I.-G."/>
        </authorList>
    </citation>
    <scope>NUCLEOTIDE SEQUENCE [LARGE SCALE GENOMIC DNA]</scope>
    <source>
        <strain evidence="15 16">KUS-F28377</strain>
    </source>
</reference>
<evidence type="ECO:0000313" key="16">
    <source>
        <dbReference type="Proteomes" id="UP000093000"/>
    </source>
</evidence>
<dbReference type="InterPro" id="IPR016024">
    <property type="entry name" value="ARM-type_fold"/>
</dbReference>
<feature type="compositionally biased region" description="Low complexity" evidence="12">
    <location>
        <begin position="2528"/>
        <end position="2539"/>
    </location>
</feature>
<feature type="compositionally biased region" description="Low complexity" evidence="12">
    <location>
        <begin position="2308"/>
        <end position="2320"/>
    </location>
</feature>
<dbReference type="InterPro" id="IPR010309">
    <property type="entry name" value="E3_Ub_ligase_DUF908"/>
</dbReference>
<dbReference type="Pfam" id="PF00632">
    <property type="entry name" value="HECT"/>
    <property type="match status" value="1"/>
</dbReference>
<dbReference type="InterPro" id="IPR050409">
    <property type="entry name" value="E3_ubiq-protein_ligase"/>
</dbReference>
<dbReference type="SUPFAM" id="SSF48371">
    <property type="entry name" value="ARM repeat"/>
    <property type="match status" value="1"/>
</dbReference>
<dbReference type="GO" id="GO:0061630">
    <property type="term" value="F:ubiquitin protein ligase activity"/>
    <property type="evidence" value="ECO:0007669"/>
    <property type="project" value="UniProtKB-EC"/>
</dbReference>
<proteinExistence type="inferred from homology"/>
<dbReference type="GO" id="GO:0005737">
    <property type="term" value="C:cytoplasm"/>
    <property type="evidence" value="ECO:0007669"/>
    <property type="project" value="TreeGrafter"/>
</dbReference>
<keyword evidence="8" id="KW-0509">mRNA transport</keyword>
<feature type="compositionally biased region" description="Basic and acidic residues" evidence="12">
    <location>
        <begin position="2473"/>
        <end position="2512"/>
    </location>
</feature>
<dbReference type="Pfam" id="PF06012">
    <property type="entry name" value="DUF908"/>
    <property type="match status" value="1"/>
</dbReference>
<evidence type="ECO:0000256" key="7">
    <source>
        <dbReference type="ARBA" id="ARBA00022786"/>
    </source>
</evidence>
<dbReference type="SMART" id="SM00165">
    <property type="entry name" value="UBA"/>
    <property type="match status" value="1"/>
</dbReference>
<dbReference type="CDD" id="cd00078">
    <property type="entry name" value="HECTc"/>
    <property type="match status" value="1"/>
</dbReference>
<dbReference type="InterPro" id="IPR010314">
    <property type="entry name" value="E3_Ub_ligase_DUF913"/>
</dbReference>
<dbReference type="PANTHER" id="PTHR11254">
    <property type="entry name" value="HECT DOMAIN UBIQUITIN-PROTEIN LIGASE"/>
    <property type="match status" value="1"/>
</dbReference>
<evidence type="ECO:0000259" key="14">
    <source>
        <dbReference type="PROSITE" id="PS50237"/>
    </source>
</evidence>
<dbReference type="Pfam" id="PF06025">
    <property type="entry name" value="DUF913"/>
    <property type="match status" value="1"/>
</dbReference>
<dbReference type="OrthoDB" id="8068875at2759"/>
<evidence type="ECO:0000256" key="6">
    <source>
        <dbReference type="ARBA" id="ARBA00022679"/>
    </source>
</evidence>
<dbReference type="GO" id="GO:0006511">
    <property type="term" value="P:ubiquitin-dependent protein catabolic process"/>
    <property type="evidence" value="ECO:0007669"/>
    <property type="project" value="TreeGrafter"/>
</dbReference>
<dbReference type="FunFam" id="3.90.1750.10:FF:000026">
    <property type="entry name" value="E3 ubiquitin-protein ligase HACE1"/>
    <property type="match status" value="1"/>
</dbReference>
<dbReference type="PROSITE" id="PS50030">
    <property type="entry name" value="UBA"/>
    <property type="match status" value="1"/>
</dbReference>
<dbReference type="CDD" id="cd14297">
    <property type="entry name" value="UBA2_spUBP14_like"/>
    <property type="match status" value="1"/>
</dbReference>
<keyword evidence="6" id="KW-0808">Transferase</keyword>
<dbReference type="SUPFAM" id="SSF56204">
    <property type="entry name" value="Hect, E3 ligase catalytic domain"/>
    <property type="match status" value="1"/>
</dbReference>
<evidence type="ECO:0000256" key="10">
    <source>
        <dbReference type="ARBA" id="ARBA00034494"/>
    </source>
</evidence>
<dbReference type="InterPro" id="IPR025527">
    <property type="entry name" value="HUWE1/Rev1_UBM"/>
</dbReference>
<feature type="region of interest" description="Disordered" evidence="12">
    <location>
        <begin position="2473"/>
        <end position="2539"/>
    </location>
</feature>
<dbReference type="Pfam" id="PF14377">
    <property type="entry name" value="UBM"/>
    <property type="match status" value="2"/>
</dbReference>
<dbReference type="PANTHER" id="PTHR11254:SF67">
    <property type="entry name" value="E3 UBIQUITIN-PROTEIN LIGASE HUWE1"/>
    <property type="match status" value="1"/>
</dbReference>
<feature type="compositionally biased region" description="Polar residues" evidence="12">
    <location>
        <begin position="1560"/>
        <end position="1578"/>
    </location>
</feature>
<comment type="subcellular location">
    <subcellularLocation>
        <location evidence="2">Nucleus</location>
    </subcellularLocation>
</comment>
<evidence type="ECO:0000256" key="3">
    <source>
        <dbReference type="ARBA" id="ARBA00004906"/>
    </source>
</evidence>
<feature type="domain" description="HECT" evidence="14">
    <location>
        <begin position="3224"/>
        <end position="3560"/>
    </location>
</feature>
<dbReference type="EMBL" id="LUGH01000166">
    <property type="protein sequence ID" value="OBZ88227.1"/>
    <property type="molecule type" value="Genomic_DNA"/>
</dbReference>
<dbReference type="STRING" id="101091.A0A1C7NGJ8"/>
<dbReference type="InterPro" id="IPR011989">
    <property type="entry name" value="ARM-like"/>
</dbReference>
<evidence type="ECO:0000256" key="1">
    <source>
        <dbReference type="ARBA" id="ARBA00000885"/>
    </source>
</evidence>
<feature type="compositionally biased region" description="Acidic residues" evidence="12">
    <location>
        <begin position="2021"/>
        <end position="2030"/>
    </location>
</feature>
<feature type="region of interest" description="Disordered" evidence="12">
    <location>
        <begin position="860"/>
        <end position="879"/>
    </location>
</feature>
<keyword evidence="7 11" id="KW-0833">Ubl conjugation pathway</keyword>
<dbReference type="UniPathway" id="UPA00143"/>
<feature type="region of interest" description="Disordered" evidence="12">
    <location>
        <begin position="2639"/>
        <end position="2699"/>
    </location>
</feature>
<name>A0A1C7NGJ8_9FUNG</name>
<evidence type="ECO:0000259" key="13">
    <source>
        <dbReference type="PROSITE" id="PS50030"/>
    </source>
</evidence>
<protein>
    <recommendedName>
        <fullName evidence="4">HECT-type E3 ubiquitin transferase</fullName>
        <ecNumber evidence="4">2.3.2.26</ecNumber>
    </recommendedName>
</protein>
<gene>
    <name evidence="15" type="primary">ptr1_1</name>
    <name evidence="15" type="ORF">A0J61_03724</name>
</gene>
<dbReference type="Gene3D" id="1.25.10.10">
    <property type="entry name" value="Leucine-rich Repeat Variant"/>
    <property type="match status" value="1"/>
</dbReference>
<dbReference type="InParanoid" id="A0A1C7NGJ8"/>
<feature type="region of interest" description="Disordered" evidence="12">
    <location>
        <begin position="1343"/>
        <end position="1365"/>
    </location>
</feature>
<dbReference type="InterPro" id="IPR000569">
    <property type="entry name" value="HECT_dom"/>
</dbReference>
<feature type="compositionally biased region" description="Polar residues" evidence="12">
    <location>
        <begin position="2649"/>
        <end position="2658"/>
    </location>
</feature>
<feature type="compositionally biased region" description="Basic and acidic residues" evidence="12">
    <location>
        <begin position="1256"/>
        <end position="1267"/>
    </location>
</feature>
<comment type="catalytic activity">
    <reaction evidence="1">
        <text>S-ubiquitinyl-[E2 ubiquitin-conjugating enzyme]-L-cysteine + [acceptor protein]-L-lysine = [E2 ubiquitin-conjugating enzyme]-L-cysteine + N(6)-ubiquitinyl-[acceptor protein]-L-lysine.</text>
        <dbReference type="EC" id="2.3.2.26"/>
    </reaction>
</comment>
<dbReference type="GO" id="GO:0005634">
    <property type="term" value="C:nucleus"/>
    <property type="evidence" value="ECO:0007669"/>
    <property type="project" value="UniProtKB-SubCell"/>
</dbReference>
<organism evidence="15 16">
    <name type="scientific">Choanephora cucurbitarum</name>
    <dbReference type="NCBI Taxonomy" id="101091"/>
    <lineage>
        <taxon>Eukaryota</taxon>
        <taxon>Fungi</taxon>
        <taxon>Fungi incertae sedis</taxon>
        <taxon>Mucoromycota</taxon>
        <taxon>Mucoromycotina</taxon>
        <taxon>Mucoromycetes</taxon>
        <taxon>Mucorales</taxon>
        <taxon>Mucorineae</taxon>
        <taxon>Choanephoraceae</taxon>
        <taxon>Choanephoroideae</taxon>
        <taxon>Choanephora</taxon>
    </lineage>
</organism>
<dbReference type="Proteomes" id="UP000093000">
    <property type="component" value="Unassembled WGS sequence"/>
</dbReference>
<feature type="compositionally biased region" description="Acidic residues" evidence="12">
    <location>
        <begin position="2089"/>
        <end position="2118"/>
    </location>
</feature>
<dbReference type="InterPro" id="IPR035983">
    <property type="entry name" value="Hect_E3_ubiquitin_ligase"/>
</dbReference>
<dbReference type="Gene3D" id="3.30.2410.10">
    <property type="entry name" value="Hect, E3 ligase catalytic domain"/>
    <property type="match status" value="1"/>
</dbReference>
<dbReference type="InterPro" id="IPR009060">
    <property type="entry name" value="UBA-like_sf"/>
</dbReference>
<dbReference type="Gene3D" id="3.30.2160.10">
    <property type="entry name" value="Hect, E3 ligase catalytic domain"/>
    <property type="match status" value="1"/>
</dbReference>
<dbReference type="FunFam" id="3.90.1750.10:FF:000003">
    <property type="entry name" value="E3 ubiquitin-protein ligase UPL1"/>
    <property type="match status" value="1"/>
</dbReference>
<feature type="compositionally biased region" description="Polar residues" evidence="12">
    <location>
        <begin position="860"/>
        <end position="870"/>
    </location>
</feature>
<dbReference type="FunFam" id="3.30.2410.10:FF:000004">
    <property type="entry name" value="E3 ubiquitin-protein ligase HUWE1, variant"/>
    <property type="match status" value="1"/>
</dbReference>
<feature type="compositionally biased region" description="Acidic residues" evidence="12">
    <location>
        <begin position="1268"/>
        <end position="1289"/>
    </location>
</feature>
<dbReference type="GO" id="GO:0051028">
    <property type="term" value="P:mRNA transport"/>
    <property type="evidence" value="ECO:0007669"/>
    <property type="project" value="UniProtKB-KW"/>
</dbReference>
<feature type="region of interest" description="Disordered" evidence="12">
    <location>
        <begin position="2019"/>
        <end position="2053"/>
    </location>
</feature>
<evidence type="ECO:0000256" key="12">
    <source>
        <dbReference type="SAM" id="MobiDB-lite"/>
    </source>
</evidence>
<feature type="active site" description="Glycyl thioester intermediate" evidence="11">
    <location>
        <position position="3527"/>
    </location>
</feature>
<keyword evidence="5" id="KW-0813">Transport</keyword>
<dbReference type="InterPro" id="IPR015940">
    <property type="entry name" value="UBA"/>
</dbReference>
<dbReference type="SUPFAM" id="SSF46934">
    <property type="entry name" value="UBA-like"/>
    <property type="match status" value="1"/>
</dbReference>
<dbReference type="EC" id="2.3.2.26" evidence="4"/>
<feature type="non-terminal residue" evidence="15">
    <location>
        <position position="1"/>
    </location>
</feature>
<dbReference type="FunCoup" id="A0A1C7NGJ8">
    <property type="interactions" value="896"/>
</dbReference>
<accession>A0A1C7NGJ8</accession>
<dbReference type="GO" id="GO:0000209">
    <property type="term" value="P:protein polyubiquitination"/>
    <property type="evidence" value="ECO:0007669"/>
    <property type="project" value="TreeGrafter"/>
</dbReference>
<evidence type="ECO:0000256" key="2">
    <source>
        <dbReference type="ARBA" id="ARBA00004123"/>
    </source>
</evidence>
<dbReference type="PROSITE" id="PS50237">
    <property type="entry name" value="HECT"/>
    <property type="match status" value="1"/>
</dbReference>
<evidence type="ECO:0000256" key="5">
    <source>
        <dbReference type="ARBA" id="ARBA00022448"/>
    </source>
</evidence>
<evidence type="ECO:0000256" key="11">
    <source>
        <dbReference type="PROSITE-ProRule" id="PRU00104"/>
    </source>
</evidence>
<dbReference type="Gene3D" id="1.10.8.10">
    <property type="entry name" value="DNA helicase RuvA subunit, C-terminal domain"/>
    <property type="match status" value="1"/>
</dbReference>
<keyword evidence="9" id="KW-0539">Nucleus</keyword>
<evidence type="ECO:0000256" key="9">
    <source>
        <dbReference type="ARBA" id="ARBA00023242"/>
    </source>
</evidence>
<feature type="domain" description="UBA" evidence="13">
    <location>
        <begin position="1185"/>
        <end position="1225"/>
    </location>
</feature>
<feature type="region of interest" description="Disordered" evidence="12">
    <location>
        <begin position="1518"/>
        <end position="1578"/>
    </location>
</feature>
<evidence type="ECO:0000256" key="8">
    <source>
        <dbReference type="ARBA" id="ARBA00022816"/>
    </source>
</evidence>
<feature type="region of interest" description="Disordered" evidence="12">
    <location>
        <begin position="2308"/>
        <end position="2328"/>
    </location>
</feature>
<dbReference type="FunFam" id="3.30.2160.10:FF:000001">
    <property type="entry name" value="E3 ubiquitin-protein ligase NEDD4-like"/>
    <property type="match status" value="1"/>
</dbReference>
<comment type="caution">
    <text evidence="15">The sequence shown here is derived from an EMBL/GenBank/DDBJ whole genome shotgun (WGS) entry which is preliminary data.</text>
</comment>
<comment type="similarity">
    <text evidence="10">Belongs to the UPL family. TOM1/PTR1 subfamily.</text>
</comment>
<dbReference type="SMART" id="SM00119">
    <property type="entry name" value="HECTc"/>
    <property type="match status" value="1"/>
</dbReference>
<feature type="compositionally biased region" description="Basic and acidic residues" evidence="12">
    <location>
        <begin position="1537"/>
        <end position="1555"/>
    </location>
</feature>
<comment type="pathway">
    <text evidence="3">Protein modification; protein ubiquitination.</text>
</comment>